<keyword evidence="2" id="KW-1185">Reference proteome</keyword>
<proteinExistence type="predicted"/>
<sequence length="242" mass="27156">MLIDAVIHAIETYLAGHPSRSLRNLSRRSGVSYSTIRRLMQREVMQPSIENTVVPILSVFMSSQNVAAVIKEYGGSLATMWDQNKRTFQQSQGIDWEDIDYQIILEARRSEGVTREAICSRYGKLIGAPRLEYLLDQGVLRLDNGNYFASSDFELDPSPISILKKIRAIAKNFDTQHLGKGAFFDYFAGSVSQDGLERIRTAARRFVAVLEEEGAKDVSQDNEIMVSIGLVADFLENEDKAP</sequence>
<dbReference type="Proteomes" id="UP000192907">
    <property type="component" value="Unassembled WGS sequence"/>
</dbReference>
<dbReference type="AlphaFoldDB" id="A0A1Y6CEB6"/>
<accession>A0A1Y6CEB6</accession>
<dbReference type="STRING" id="1513793.SAMN06296036_12051"/>
<organism evidence="1 2">
    <name type="scientific">Pseudobacteriovorax antillogorgiicola</name>
    <dbReference type="NCBI Taxonomy" id="1513793"/>
    <lineage>
        <taxon>Bacteria</taxon>
        <taxon>Pseudomonadati</taxon>
        <taxon>Bdellovibrionota</taxon>
        <taxon>Oligoflexia</taxon>
        <taxon>Oligoflexales</taxon>
        <taxon>Pseudobacteriovoracaceae</taxon>
        <taxon>Pseudobacteriovorax</taxon>
    </lineage>
</organism>
<evidence type="ECO:0000313" key="2">
    <source>
        <dbReference type="Proteomes" id="UP000192907"/>
    </source>
</evidence>
<protein>
    <submittedName>
        <fullName evidence="1">Uncharacterized protein</fullName>
    </submittedName>
</protein>
<gene>
    <name evidence="1" type="ORF">SAMN06296036_12051</name>
</gene>
<evidence type="ECO:0000313" key="1">
    <source>
        <dbReference type="EMBL" id="SMF59847.1"/>
    </source>
</evidence>
<dbReference type="RefSeq" id="WP_132322909.1">
    <property type="nucleotide sequence ID" value="NZ_FWZT01000020.1"/>
</dbReference>
<name>A0A1Y6CEB6_9BACT</name>
<reference evidence="2" key="1">
    <citation type="submission" date="2017-04" db="EMBL/GenBank/DDBJ databases">
        <authorList>
            <person name="Varghese N."/>
            <person name="Submissions S."/>
        </authorList>
    </citation>
    <scope>NUCLEOTIDE SEQUENCE [LARGE SCALE GENOMIC DNA]</scope>
    <source>
        <strain evidence="2">RKEM611</strain>
    </source>
</reference>
<dbReference type="EMBL" id="FWZT01000020">
    <property type="protein sequence ID" value="SMF59847.1"/>
    <property type="molecule type" value="Genomic_DNA"/>
</dbReference>